<proteinExistence type="predicted"/>
<reference evidence="1 2" key="1">
    <citation type="journal article" date="2013" name="Genome Biol. Evol.">
        <title>Complete genomes of two dipteran-associated spiroplasmas provided insights into the origin, dynamics, and impacts of viral invasion in spiroplasma.</title>
        <authorList>
            <person name="Ku C."/>
            <person name="Lo W.S."/>
            <person name="Chen L.L."/>
            <person name="Kuo C.H."/>
        </authorList>
    </citation>
    <scope>NUCLEOTIDE SEQUENCE [LARGE SCALE GENOMIC DNA]</scope>
    <source>
        <strain evidence="1 2">DF-1</strain>
    </source>
</reference>
<dbReference type="OrthoDB" id="389819at2"/>
<dbReference type="PATRIC" id="fig|1276227.3.peg.480"/>
<sequence>MKPEEKNKDLTKSKIPMPDTVLVGCEQHAKECEKCNNLQDGQVAITKCPFCEQQMYFCRTKPCKYKLHCVTPNCIKSSHSFIFISQHNHEVLPPTSKGPKKGQMIKYSQK</sequence>
<evidence type="ECO:0000313" key="2">
    <source>
        <dbReference type="Proteomes" id="UP000013964"/>
    </source>
</evidence>
<dbReference type="KEGG" id="scr:SCHRY_v1c04790"/>
<name>R4U3I0_9MOLU</name>
<dbReference type="STRING" id="1276227.SCHRY_v1c04790"/>
<dbReference type="RefSeq" id="WP_016338883.1">
    <property type="nucleotide sequence ID" value="NC_021280.1"/>
</dbReference>
<gene>
    <name evidence="1" type="ORF">SCHRY_v1c04790</name>
</gene>
<protein>
    <submittedName>
        <fullName evidence="1">Uncharacterized protein</fullName>
    </submittedName>
</protein>
<keyword evidence="2" id="KW-1185">Reference proteome</keyword>
<dbReference type="Proteomes" id="UP000013964">
    <property type="component" value="Chromosome"/>
</dbReference>
<dbReference type="HOGENOM" id="CLU_2169484_0_0_14"/>
<accession>R4U3I0</accession>
<organism evidence="1 2">
    <name type="scientific">Spiroplasma chrysopicola DF-1</name>
    <dbReference type="NCBI Taxonomy" id="1276227"/>
    <lineage>
        <taxon>Bacteria</taxon>
        <taxon>Bacillati</taxon>
        <taxon>Mycoplasmatota</taxon>
        <taxon>Mollicutes</taxon>
        <taxon>Entomoplasmatales</taxon>
        <taxon>Spiroplasmataceae</taxon>
        <taxon>Spiroplasma</taxon>
    </lineage>
</organism>
<dbReference type="EMBL" id="CP005077">
    <property type="protein sequence ID" value="AGM25058.1"/>
    <property type="molecule type" value="Genomic_DNA"/>
</dbReference>
<evidence type="ECO:0000313" key="1">
    <source>
        <dbReference type="EMBL" id="AGM25058.1"/>
    </source>
</evidence>
<dbReference type="AlphaFoldDB" id="R4U3I0"/>